<accession>A0A0F8YSI7</accession>
<dbReference type="EMBL" id="LAZR01064662">
    <property type="protein sequence ID" value="KKK57089.1"/>
    <property type="molecule type" value="Genomic_DNA"/>
</dbReference>
<gene>
    <name evidence="1" type="ORF">LCGC14_3058010</name>
</gene>
<proteinExistence type="predicted"/>
<dbReference type="Gene3D" id="3.10.150.10">
    <property type="entry name" value="DNA Polymerase III, subunit A, domain 2"/>
    <property type="match status" value="1"/>
</dbReference>
<reference evidence="1" key="1">
    <citation type="journal article" date="2015" name="Nature">
        <title>Complex archaea that bridge the gap between prokaryotes and eukaryotes.</title>
        <authorList>
            <person name="Spang A."/>
            <person name="Saw J.H."/>
            <person name="Jorgensen S.L."/>
            <person name="Zaremba-Niedzwiedzka K."/>
            <person name="Martijn J."/>
            <person name="Lind A.E."/>
            <person name="van Eijk R."/>
            <person name="Schleper C."/>
            <person name="Guy L."/>
            <person name="Ettema T.J."/>
        </authorList>
    </citation>
    <scope>NUCLEOTIDE SEQUENCE</scope>
</reference>
<comment type="caution">
    <text evidence="1">The sequence shown here is derived from an EMBL/GenBank/DDBJ whole genome shotgun (WGS) entry which is preliminary data.</text>
</comment>
<evidence type="ECO:0000313" key="1">
    <source>
        <dbReference type="EMBL" id="KKK57089.1"/>
    </source>
</evidence>
<name>A0A0F8YSI7_9ZZZZ</name>
<sequence>MLIDRQALKILKVASTDETRRVLQGLHVKGGHAEATNGHVLARVALPATPVEECPEAWKGAGDSLEGKLLDPQDLKEVDRALQKQKGYLPILSVAAIGQAENGLRASWGLEGQVYTVREVEGSYPDIGKVLPTRKPTLQVAIAA</sequence>
<organism evidence="1">
    <name type="scientific">marine sediment metagenome</name>
    <dbReference type="NCBI Taxonomy" id="412755"/>
    <lineage>
        <taxon>unclassified sequences</taxon>
        <taxon>metagenomes</taxon>
        <taxon>ecological metagenomes</taxon>
    </lineage>
</organism>
<dbReference type="AlphaFoldDB" id="A0A0F8YSI7"/>
<protein>
    <submittedName>
        <fullName evidence="1">Uncharacterized protein</fullName>
    </submittedName>
</protein>
<feature type="non-terminal residue" evidence="1">
    <location>
        <position position="144"/>
    </location>
</feature>